<reference evidence="3 4" key="1">
    <citation type="submission" date="2016-10" db="EMBL/GenBank/DDBJ databases">
        <authorList>
            <person name="de Groot N.N."/>
        </authorList>
    </citation>
    <scope>NUCLEOTIDE SEQUENCE [LARGE SCALE GENOMIC DNA]</scope>
    <source>
        <strain evidence="3 4">DSM 19182</strain>
    </source>
</reference>
<dbReference type="Proteomes" id="UP000198548">
    <property type="component" value="Unassembled WGS sequence"/>
</dbReference>
<dbReference type="RefSeq" id="WP_091487674.1">
    <property type="nucleotide sequence ID" value="NZ_BJUX01000012.1"/>
</dbReference>
<evidence type="ECO:0000313" key="4">
    <source>
        <dbReference type="Proteomes" id="UP000198548"/>
    </source>
</evidence>
<feature type="coiled-coil region" evidence="1">
    <location>
        <begin position="45"/>
        <end position="112"/>
    </location>
</feature>
<gene>
    <name evidence="2" type="ORF">APU01nite_12900</name>
    <name evidence="3" type="ORF">SAMN04488100_11044</name>
</gene>
<organism evidence="3 4">
    <name type="scientific">Alkalibacterium putridalgicola</name>
    <dbReference type="NCBI Taxonomy" id="426703"/>
    <lineage>
        <taxon>Bacteria</taxon>
        <taxon>Bacillati</taxon>
        <taxon>Bacillota</taxon>
        <taxon>Bacilli</taxon>
        <taxon>Lactobacillales</taxon>
        <taxon>Carnobacteriaceae</taxon>
        <taxon>Alkalibacterium</taxon>
    </lineage>
</organism>
<keyword evidence="1" id="KW-0175">Coiled coil</keyword>
<dbReference type="OrthoDB" id="2139646at2"/>
<dbReference type="Pfam" id="PF12732">
    <property type="entry name" value="YtxH"/>
    <property type="match status" value="1"/>
</dbReference>
<sequence>MKHFILGSLSGLVAGGIYGLIKTPRSGKENQQALRNYADETSDHLQDVSDKVSDLKDSINQLKAEVSFVQNDVMDEMTLIAKEFQHEAEPRLRRIQEKTKKIQTEAQETTDNINY</sequence>
<proteinExistence type="predicted"/>
<reference evidence="2 5" key="2">
    <citation type="submission" date="2019-07" db="EMBL/GenBank/DDBJ databases">
        <title>Whole genome shotgun sequence of Alkalibacterium putridalgicola NBRC 103243.</title>
        <authorList>
            <person name="Hosoyama A."/>
            <person name="Uohara A."/>
            <person name="Ohji S."/>
            <person name="Ichikawa N."/>
        </authorList>
    </citation>
    <scope>NUCLEOTIDE SEQUENCE [LARGE SCALE GENOMIC DNA]</scope>
    <source>
        <strain evidence="2 5">NBRC 103243</strain>
    </source>
</reference>
<evidence type="ECO:0000256" key="1">
    <source>
        <dbReference type="SAM" id="Coils"/>
    </source>
</evidence>
<protein>
    <submittedName>
        <fullName evidence="3">Gas vesicle protein</fullName>
    </submittedName>
</protein>
<evidence type="ECO:0000313" key="2">
    <source>
        <dbReference type="EMBL" id="GEK89251.1"/>
    </source>
</evidence>
<evidence type="ECO:0000313" key="5">
    <source>
        <dbReference type="Proteomes" id="UP000321425"/>
    </source>
</evidence>
<dbReference type="STRING" id="426703.SAMN04488100_11044"/>
<dbReference type="AlphaFoldDB" id="A0A1H7SYJ8"/>
<dbReference type="InterPro" id="IPR024623">
    <property type="entry name" value="YtxH"/>
</dbReference>
<keyword evidence="5" id="KW-1185">Reference proteome</keyword>
<dbReference type="EMBL" id="FOBL01000010">
    <property type="protein sequence ID" value="SEL77671.1"/>
    <property type="molecule type" value="Genomic_DNA"/>
</dbReference>
<evidence type="ECO:0000313" key="3">
    <source>
        <dbReference type="EMBL" id="SEL77671.1"/>
    </source>
</evidence>
<accession>A0A1H7SYJ8</accession>
<dbReference type="Proteomes" id="UP000321425">
    <property type="component" value="Unassembled WGS sequence"/>
</dbReference>
<name>A0A1H7SYJ8_9LACT</name>
<dbReference type="EMBL" id="BJUX01000012">
    <property type="protein sequence ID" value="GEK89251.1"/>
    <property type="molecule type" value="Genomic_DNA"/>
</dbReference>